<evidence type="ECO:0000256" key="8">
    <source>
        <dbReference type="SAM" id="Phobius"/>
    </source>
</evidence>
<dbReference type="AlphaFoldDB" id="A0AAW6U1L1"/>
<dbReference type="GO" id="GO:0010041">
    <property type="term" value="P:response to iron(III) ion"/>
    <property type="evidence" value="ECO:0007669"/>
    <property type="project" value="TreeGrafter"/>
</dbReference>
<protein>
    <submittedName>
        <fullName evidence="10">Glycosyltransferase family 39 protein</fullName>
    </submittedName>
</protein>
<feature type="transmembrane region" description="Helical" evidence="8">
    <location>
        <begin position="311"/>
        <end position="328"/>
    </location>
</feature>
<feature type="domain" description="Glycosyltransferase RgtA/B/C/D-like" evidence="9">
    <location>
        <begin position="76"/>
        <end position="216"/>
    </location>
</feature>
<keyword evidence="7 8" id="KW-0472">Membrane</keyword>
<keyword evidence="11" id="KW-1185">Reference proteome</keyword>
<organism evidence="10 11">
    <name type="scientific">Anaerobaca lacustris</name>
    <dbReference type="NCBI Taxonomy" id="3044600"/>
    <lineage>
        <taxon>Bacteria</taxon>
        <taxon>Pseudomonadati</taxon>
        <taxon>Planctomycetota</taxon>
        <taxon>Phycisphaerae</taxon>
        <taxon>Sedimentisphaerales</taxon>
        <taxon>Anaerobacaceae</taxon>
        <taxon>Anaerobaca</taxon>
    </lineage>
</organism>
<evidence type="ECO:0000256" key="4">
    <source>
        <dbReference type="ARBA" id="ARBA00022679"/>
    </source>
</evidence>
<reference evidence="10" key="1">
    <citation type="submission" date="2023-05" db="EMBL/GenBank/DDBJ databases">
        <title>Anaerotaeda fermentans gen. nov., sp. nov., a novel anaerobic planctomycete of the new family within the order Sedimentisphaerales isolated from Taman Peninsula, Russia.</title>
        <authorList>
            <person name="Khomyakova M.A."/>
            <person name="Merkel A.Y."/>
            <person name="Slobodkin A.I."/>
        </authorList>
    </citation>
    <scope>NUCLEOTIDE SEQUENCE</scope>
    <source>
        <strain evidence="10">M17dextr</strain>
    </source>
</reference>
<evidence type="ECO:0000259" key="9">
    <source>
        <dbReference type="Pfam" id="PF13231"/>
    </source>
</evidence>
<dbReference type="GO" id="GO:0009103">
    <property type="term" value="P:lipopolysaccharide biosynthetic process"/>
    <property type="evidence" value="ECO:0007669"/>
    <property type="project" value="TreeGrafter"/>
</dbReference>
<dbReference type="PANTHER" id="PTHR33908">
    <property type="entry name" value="MANNOSYLTRANSFERASE YKCB-RELATED"/>
    <property type="match status" value="1"/>
</dbReference>
<evidence type="ECO:0000256" key="6">
    <source>
        <dbReference type="ARBA" id="ARBA00022989"/>
    </source>
</evidence>
<evidence type="ECO:0000256" key="2">
    <source>
        <dbReference type="ARBA" id="ARBA00022475"/>
    </source>
</evidence>
<dbReference type="RefSeq" id="WP_349245799.1">
    <property type="nucleotide sequence ID" value="NZ_JASCXX010000019.1"/>
</dbReference>
<evidence type="ECO:0000256" key="3">
    <source>
        <dbReference type="ARBA" id="ARBA00022676"/>
    </source>
</evidence>
<keyword evidence="2" id="KW-1003">Cell membrane</keyword>
<name>A0AAW6U1L1_9BACT</name>
<dbReference type="Pfam" id="PF13231">
    <property type="entry name" value="PMT_2"/>
    <property type="match status" value="1"/>
</dbReference>
<sequence length="558" mass="60159">MTGHNLSSPKETERASRIATLSPVLVALAVFGVYLSLGSRTTFWDRDEPRFARAAVEMLESGDYMVITFNHESWPDKPVFTYWLMALAIRVLGPTELACRLFGVIGTALTCGATFYIGRKLLGRQAGLWAMLMLASTLQMLVIGAAATSDAVLLPFTIGAMAVFSSTRETRVRPVHVILIGLATGLAMLIKGPMGLMPALAIGAVSLLDRERRKSGLGLMGASVVMGTIIFCAWAVPASMAAEGGFLREFIGRHVIGRALKPMESHGGNILLYLPYYIPVVIGGFFPWTLHLPGAMSALLRRHLVGPSDRRFFLGWIVPPFVLMSLAATKLPHYIVFIWPALALLCGGVIVAARAGTLAPKDKDWLRGGVWFFGPVAAAVGLGLVVGPWFVPVPGMRAWGAAGGAVILTMAALAVREHLADRPQRSAIVLILGMVAFQIPLQAGLLPAVEQVKISPALAREVNEHTGPDVPVAAYKYGEPTLNFYLGRRIEYLDSADAVLAWATQPGPGVLIIPTDRLVPIRERADNLPLEEIATVKGFNYSKGKPLEVVALYRGDIR</sequence>
<evidence type="ECO:0000256" key="1">
    <source>
        <dbReference type="ARBA" id="ARBA00004651"/>
    </source>
</evidence>
<dbReference type="Proteomes" id="UP001431776">
    <property type="component" value="Unassembled WGS sequence"/>
</dbReference>
<dbReference type="PANTHER" id="PTHR33908:SF3">
    <property type="entry name" value="UNDECAPRENYL PHOSPHATE-ALPHA-4-AMINO-4-DEOXY-L-ARABINOSE ARABINOSYL TRANSFERASE"/>
    <property type="match status" value="1"/>
</dbReference>
<keyword evidence="6 8" id="KW-1133">Transmembrane helix</keyword>
<comment type="subcellular location">
    <subcellularLocation>
        <location evidence="1">Cell membrane</location>
        <topology evidence="1">Multi-pass membrane protein</topology>
    </subcellularLocation>
</comment>
<feature type="transmembrane region" description="Helical" evidence="8">
    <location>
        <begin position="217"/>
        <end position="236"/>
    </location>
</feature>
<keyword evidence="3" id="KW-0328">Glycosyltransferase</keyword>
<comment type="caution">
    <text evidence="10">The sequence shown here is derived from an EMBL/GenBank/DDBJ whole genome shotgun (WGS) entry which is preliminary data.</text>
</comment>
<feature type="transmembrane region" description="Helical" evidence="8">
    <location>
        <begin position="427"/>
        <end position="449"/>
    </location>
</feature>
<feature type="transmembrane region" description="Helical" evidence="8">
    <location>
        <begin position="18"/>
        <end position="37"/>
    </location>
</feature>
<feature type="transmembrane region" description="Helical" evidence="8">
    <location>
        <begin position="396"/>
        <end position="415"/>
    </location>
</feature>
<feature type="transmembrane region" description="Helical" evidence="8">
    <location>
        <begin position="365"/>
        <end position="390"/>
    </location>
</feature>
<dbReference type="EMBL" id="JASCXX010000019">
    <property type="protein sequence ID" value="MDI6450389.1"/>
    <property type="molecule type" value="Genomic_DNA"/>
</dbReference>
<dbReference type="GO" id="GO:0005886">
    <property type="term" value="C:plasma membrane"/>
    <property type="evidence" value="ECO:0007669"/>
    <property type="project" value="UniProtKB-SubCell"/>
</dbReference>
<accession>A0AAW6U1L1</accession>
<feature type="transmembrane region" description="Helical" evidence="8">
    <location>
        <begin position="270"/>
        <end position="290"/>
    </location>
</feature>
<proteinExistence type="predicted"/>
<feature type="transmembrane region" description="Helical" evidence="8">
    <location>
        <begin position="178"/>
        <end position="205"/>
    </location>
</feature>
<keyword evidence="5 8" id="KW-0812">Transmembrane</keyword>
<dbReference type="InterPro" id="IPR050297">
    <property type="entry name" value="LipidA_mod_glycosyltrf_83"/>
</dbReference>
<keyword evidence="4" id="KW-0808">Transferase</keyword>
<feature type="transmembrane region" description="Helical" evidence="8">
    <location>
        <begin position="130"/>
        <end position="158"/>
    </location>
</feature>
<evidence type="ECO:0000256" key="5">
    <source>
        <dbReference type="ARBA" id="ARBA00022692"/>
    </source>
</evidence>
<evidence type="ECO:0000313" key="10">
    <source>
        <dbReference type="EMBL" id="MDI6450389.1"/>
    </source>
</evidence>
<feature type="transmembrane region" description="Helical" evidence="8">
    <location>
        <begin position="334"/>
        <end position="353"/>
    </location>
</feature>
<dbReference type="InterPro" id="IPR038731">
    <property type="entry name" value="RgtA/B/C-like"/>
</dbReference>
<dbReference type="GO" id="GO:0016763">
    <property type="term" value="F:pentosyltransferase activity"/>
    <property type="evidence" value="ECO:0007669"/>
    <property type="project" value="TreeGrafter"/>
</dbReference>
<evidence type="ECO:0000313" key="11">
    <source>
        <dbReference type="Proteomes" id="UP001431776"/>
    </source>
</evidence>
<evidence type="ECO:0000256" key="7">
    <source>
        <dbReference type="ARBA" id="ARBA00023136"/>
    </source>
</evidence>
<gene>
    <name evidence="10" type="ORF">QJ522_15110</name>
</gene>